<evidence type="ECO:0000256" key="1">
    <source>
        <dbReference type="SAM" id="Phobius"/>
    </source>
</evidence>
<dbReference type="RefSeq" id="XP_022297488.1">
    <property type="nucleotide sequence ID" value="XM_022441780.1"/>
</dbReference>
<name>A0A8B8B360_CRAVI</name>
<dbReference type="Gene3D" id="3.90.176.10">
    <property type="entry name" value="Toxin ADP-ribosyltransferase, Chain A, domain 1"/>
    <property type="match status" value="1"/>
</dbReference>
<organism evidence="2 3">
    <name type="scientific">Crassostrea virginica</name>
    <name type="common">Eastern oyster</name>
    <dbReference type="NCBI Taxonomy" id="6565"/>
    <lineage>
        <taxon>Eukaryota</taxon>
        <taxon>Metazoa</taxon>
        <taxon>Spiralia</taxon>
        <taxon>Lophotrochozoa</taxon>
        <taxon>Mollusca</taxon>
        <taxon>Bivalvia</taxon>
        <taxon>Autobranchia</taxon>
        <taxon>Pteriomorphia</taxon>
        <taxon>Ostreida</taxon>
        <taxon>Ostreoidea</taxon>
        <taxon>Ostreidae</taxon>
        <taxon>Crassostrea</taxon>
    </lineage>
</organism>
<dbReference type="PROSITE" id="PS51996">
    <property type="entry name" value="TR_MART"/>
    <property type="match status" value="1"/>
</dbReference>
<proteinExistence type="predicted"/>
<feature type="transmembrane region" description="Helical" evidence="1">
    <location>
        <begin position="7"/>
        <end position="28"/>
    </location>
</feature>
<dbReference type="Proteomes" id="UP000694844">
    <property type="component" value="Chromosome 8"/>
</dbReference>
<protein>
    <submittedName>
        <fullName evidence="3">Uncharacterized protein LOC111106899</fullName>
    </submittedName>
</protein>
<dbReference type="KEGG" id="cvn:111106899"/>
<evidence type="ECO:0000313" key="3">
    <source>
        <dbReference type="RefSeq" id="XP_022297488.1"/>
    </source>
</evidence>
<reference evidence="3" key="1">
    <citation type="submission" date="2025-08" db="UniProtKB">
        <authorList>
            <consortium name="RefSeq"/>
        </authorList>
    </citation>
    <scope>IDENTIFICATION</scope>
    <source>
        <tissue evidence="3">Whole sample</tissue>
    </source>
</reference>
<keyword evidence="1" id="KW-0812">Transmembrane</keyword>
<gene>
    <name evidence="3" type="primary">LOC111106899</name>
</gene>
<dbReference type="GeneID" id="111106899"/>
<evidence type="ECO:0000313" key="2">
    <source>
        <dbReference type="Proteomes" id="UP000694844"/>
    </source>
</evidence>
<keyword evidence="1" id="KW-1133">Transmembrane helix</keyword>
<accession>A0A8B8B360</accession>
<dbReference type="SUPFAM" id="SSF56399">
    <property type="entry name" value="ADP-ribosylation"/>
    <property type="match status" value="1"/>
</dbReference>
<keyword evidence="1" id="KW-0472">Membrane</keyword>
<keyword evidence="2" id="KW-1185">Reference proteome</keyword>
<sequence length="328" mass="36941">MDIRVHCIYLFTSLMTAMVIALPVKFSLDRNMHERQKRDAVETSSCKQEIEKNGMSLFNYGIDNLTMGTVNPKGNFFGSLKSVYDIIRADRNATKIRIEKGLKSSFTNSYNSLNTKAKDVNNLESALVYMYTENYIYGNLNAALRQHDCTYKVLTVKDKDMAAYATALLTTLLYWESLPEYNKTTYRVIGGVTNITEALKKYELGSIVVFPAFSSSSNSPLLHFAYSDANILLEIDNLQPSFWTPNDIAQHSAFAGENELLYPALAEFRVMSKPEKKTSGGSVYYEIHLQLQGKNLIGSQVTKDDAIPVQGLGHLQFIFALLALMFLY</sequence>
<dbReference type="AlphaFoldDB" id="A0A8B8B360"/>